<dbReference type="RefSeq" id="WP_345078046.1">
    <property type="nucleotide sequence ID" value="NZ_BAABFA010000005.1"/>
</dbReference>
<feature type="transmembrane region" description="Helical" evidence="1">
    <location>
        <begin position="133"/>
        <end position="165"/>
    </location>
</feature>
<comment type="caution">
    <text evidence="2">The sequence shown here is derived from an EMBL/GenBank/DDBJ whole genome shotgun (WGS) entry which is preliminary data.</text>
</comment>
<gene>
    <name evidence="2" type="ORF">GCM10023093_05020</name>
</gene>
<keyword evidence="1" id="KW-0812">Transmembrane</keyword>
<feature type="transmembrane region" description="Helical" evidence="1">
    <location>
        <begin position="54"/>
        <end position="77"/>
    </location>
</feature>
<feature type="transmembrane region" description="Helical" evidence="1">
    <location>
        <begin position="84"/>
        <end position="103"/>
    </location>
</feature>
<proteinExistence type="predicted"/>
<feature type="transmembrane region" description="Helical" evidence="1">
    <location>
        <begin position="177"/>
        <end position="195"/>
    </location>
</feature>
<evidence type="ECO:0000313" key="2">
    <source>
        <dbReference type="EMBL" id="GAA4461059.1"/>
    </source>
</evidence>
<evidence type="ECO:0008006" key="4">
    <source>
        <dbReference type="Google" id="ProtNLM"/>
    </source>
</evidence>
<sequence length="441" mass="51209">MMSVVFYKERIIFLDAAFAVFHIVKDGDLAIQIFRFGDGLARLFPLAAYGLRQPLHIIALLYSIGSVLVYLIPYIICGTVLKQYRLALVILLANILFVSHSFYWPTAQVPQAIAYLMLLLSILWDKDLHRPNIALFAVTVALMITIVFFHPLMALCFFYAMVFFLIRNMTGINRRTLYTLCILFVTVFLIKNIFFRAEYEKHSLSGLKNFIKLFPNYFDTYTNRRFLAAIITKYYWIAIICAIVSVLYLKNRSYKNLIFFLGTTLGYITLVNTSYPTAETPAFYLEVLYLPLGLFLALPIIFDVLPAIKERYAITLMVAIMITGCYRIYATHIPYTERLEMEREFLKKHGHTKMIAGSQKMDISSLQMLWGTPYEFWLLSTIENGYSASIIIDDTPSQRAWAAEKNKELIVNWNHFSYQELDTRYFRFNDTISGYKIDPDL</sequence>
<name>A0ABP8N4A1_9BACT</name>
<evidence type="ECO:0000313" key="3">
    <source>
        <dbReference type="Proteomes" id="UP001500067"/>
    </source>
</evidence>
<feature type="transmembrane region" description="Helical" evidence="1">
    <location>
        <begin position="287"/>
        <end position="305"/>
    </location>
</feature>
<evidence type="ECO:0000256" key="1">
    <source>
        <dbReference type="SAM" id="Phobius"/>
    </source>
</evidence>
<keyword evidence="3" id="KW-1185">Reference proteome</keyword>
<keyword evidence="1" id="KW-1133">Transmembrane helix</keyword>
<dbReference type="Proteomes" id="UP001500067">
    <property type="component" value="Unassembled WGS sequence"/>
</dbReference>
<organism evidence="2 3">
    <name type="scientific">Nemorincola caseinilytica</name>
    <dbReference type="NCBI Taxonomy" id="2054315"/>
    <lineage>
        <taxon>Bacteria</taxon>
        <taxon>Pseudomonadati</taxon>
        <taxon>Bacteroidota</taxon>
        <taxon>Chitinophagia</taxon>
        <taxon>Chitinophagales</taxon>
        <taxon>Chitinophagaceae</taxon>
        <taxon>Nemorincola</taxon>
    </lineage>
</organism>
<accession>A0ABP8N4A1</accession>
<feature type="transmembrane region" description="Helical" evidence="1">
    <location>
        <begin position="312"/>
        <end position="329"/>
    </location>
</feature>
<dbReference type="EMBL" id="BAABFA010000005">
    <property type="protein sequence ID" value="GAA4461059.1"/>
    <property type="molecule type" value="Genomic_DNA"/>
</dbReference>
<feature type="transmembrane region" description="Helical" evidence="1">
    <location>
        <begin position="256"/>
        <end position="275"/>
    </location>
</feature>
<reference evidence="3" key="1">
    <citation type="journal article" date="2019" name="Int. J. Syst. Evol. Microbiol.">
        <title>The Global Catalogue of Microorganisms (GCM) 10K type strain sequencing project: providing services to taxonomists for standard genome sequencing and annotation.</title>
        <authorList>
            <consortium name="The Broad Institute Genomics Platform"/>
            <consortium name="The Broad Institute Genome Sequencing Center for Infectious Disease"/>
            <person name="Wu L."/>
            <person name="Ma J."/>
        </authorList>
    </citation>
    <scope>NUCLEOTIDE SEQUENCE [LARGE SCALE GENOMIC DNA]</scope>
    <source>
        <strain evidence="3">JCM 32105</strain>
    </source>
</reference>
<keyword evidence="1" id="KW-0472">Membrane</keyword>
<protein>
    <recommendedName>
        <fullName evidence="4">Glycosyltransferase RgtA/B/C/D-like domain-containing protein</fullName>
    </recommendedName>
</protein>
<feature type="transmembrane region" description="Helical" evidence="1">
    <location>
        <begin position="226"/>
        <end position="249"/>
    </location>
</feature>